<organism evidence="1 2">
    <name type="scientific">Gemmata massiliana</name>
    <dbReference type="NCBI Taxonomy" id="1210884"/>
    <lineage>
        <taxon>Bacteria</taxon>
        <taxon>Pseudomonadati</taxon>
        <taxon>Planctomycetota</taxon>
        <taxon>Planctomycetia</taxon>
        <taxon>Gemmatales</taxon>
        <taxon>Gemmataceae</taxon>
        <taxon>Gemmata</taxon>
    </lineage>
</organism>
<dbReference type="Gene3D" id="1.10.10.1400">
    <property type="entry name" value="Terminase, small subunit, N-terminal DNA-binding domain, HTH motif"/>
    <property type="match status" value="1"/>
</dbReference>
<reference evidence="1 2" key="1">
    <citation type="submission" date="2019-05" db="EMBL/GenBank/DDBJ databases">
        <authorList>
            <consortium name="Science for Life Laboratories"/>
        </authorList>
    </citation>
    <scope>NUCLEOTIDE SEQUENCE [LARGE SCALE GENOMIC DNA]</scope>
    <source>
        <strain evidence="1">Soil9</strain>
    </source>
</reference>
<dbReference type="InterPro" id="IPR038713">
    <property type="entry name" value="Terminase_Gp1_N_sf"/>
</dbReference>
<gene>
    <name evidence="1" type="ORF">SOIL9_44840</name>
</gene>
<dbReference type="InterPro" id="IPR005335">
    <property type="entry name" value="Terminase_ssu"/>
</dbReference>
<dbReference type="AlphaFoldDB" id="A0A6P2D199"/>
<protein>
    <recommendedName>
        <fullName evidence="3">Terminase small subunit</fullName>
    </recommendedName>
</protein>
<name>A0A6P2D199_9BACT</name>
<evidence type="ECO:0000313" key="1">
    <source>
        <dbReference type="EMBL" id="VTR93230.1"/>
    </source>
</evidence>
<dbReference type="GO" id="GO:0051276">
    <property type="term" value="P:chromosome organization"/>
    <property type="evidence" value="ECO:0007669"/>
    <property type="project" value="InterPro"/>
</dbReference>
<dbReference type="EMBL" id="LR593886">
    <property type="protein sequence ID" value="VTR93230.1"/>
    <property type="molecule type" value="Genomic_DNA"/>
</dbReference>
<sequence>MLSARHETFCLEYVIDLNGSAAYQRAYPKVKAPGAARTGAARLLANVSVRERVAELQLARAARSDTTHEWVLERLKHEAEFEGQGASHAARVSALALIAKHLGMFKPVPVPDRPPIDLSQIPDDLKRALLAGLRALRGPGAPG</sequence>
<dbReference type="KEGG" id="gms:SOIL9_44840"/>
<dbReference type="RefSeq" id="WP_162667995.1">
    <property type="nucleotide sequence ID" value="NZ_LR593886.1"/>
</dbReference>
<proteinExistence type="predicted"/>
<evidence type="ECO:0000313" key="2">
    <source>
        <dbReference type="Proteomes" id="UP000464178"/>
    </source>
</evidence>
<keyword evidence="2" id="KW-1185">Reference proteome</keyword>
<dbReference type="Pfam" id="PF03592">
    <property type="entry name" value="Terminase_2"/>
    <property type="match status" value="1"/>
</dbReference>
<evidence type="ECO:0008006" key="3">
    <source>
        <dbReference type="Google" id="ProtNLM"/>
    </source>
</evidence>
<dbReference type="Proteomes" id="UP000464178">
    <property type="component" value="Chromosome"/>
</dbReference>
<accession>A0A6P2D199</accession>